<dbReference type="Pfam" id="PF00196">
    <property type="entry name" value="GerE"/>
    <property type="match status" value="1"/>
</dbReference>
<dbReference type="SUPFAM" id="SSF52540">
    <property type="entry name" value="P-loop containing nucleoside triphosphate hydrolases"/>
    <property type="match status" value="1"/>
</dbReference>
<dbReference type="SMART" id="SM00382">
    <property type="entry name" value="AAA"/>
    <property type="match status" value="1"/>
</dbReference>
<dbReference type="Gene3D" id="1.10.10.10">
    <property type="entry name" value="Winged helix-like DNA-binding domain superfamily/Winged helix DNA-binding domain"/>
    <property type="match status" value="1"/>
</dbReference>
<evidence type="ECO:0000313" key="5">
    <source>
        <dbReference type="EMBL" id="GAA1913380.1"/>
    </source>
</evidence>
<protein>
    <submittedName>
        <fullName evidence="5">LuxR family transcriptional regulator</fullName>
    </submittedName>
</protein>
<dbReference type="InterPro" id="IPR016032">
    <property type="entry name" value="Sig_transdc_resp-reg_C-effctor"/>
</dbReference>
<dbReference type="SUPFAM" id="SSF46894">
    <property type="entry name" value="C-terminal effector domain of the bipartite response regulators"/>
    <property type="match status" value="1"/>
</dbReference>
<sequence length="950" mass="101031">MHVVAFGSDAQVRLFGRDDVKRSIVAALAEGADGHGGSVVIVGEPGVGKTLLAAAASAEVPDAHVLRTACLPLATLAVPFLPLRGPFRDLAGSATSIDFDGSPGRVLESLDRVMDAATGAERIVLVIDDVQWADDATRDALLYLLSAPASRRVSMLATVRRSDDGEPHGIDLWLSHVERMRECTVISLGPLDRAATTDQITHLIGAAPYQSLVEEVWSHTRGFPYLTALVVAGLDARARSLPDALPRGLVDSVLANVRALGPVAVAVLSLLAIAGRPMSVAELHEVAAIAEGPGALSTNDVQTALALARRARITSPHGVGEWFAHPLTAEALAQNVTETQRRLWHSAFVSTRHDVDEGLDAEEVAWIADHAAAADDPVEAYSWALRAAEGAMRGEAFEQAAAFMHRAIRLRERVAGAAVQTEEELLTLHARAAGLAGALDDELASTERLLEIVDVDDTGRRAALTARRLLVRSAALQHYPSAEDVALLLELARRSPPGVDRAFAYGLAALWVEDSEVARFAAESNDPSNRTTIEPDLWSLVARVRAASVGGDEALVRSLSATARSRALDERDGLAYNIAAMESIFASAPSISEEVALAFRTHRTEASGILAHTFLAWFAMLEAGTWFDLGRWTDCAAALRVTIGAYPRRPVEIAVGTIAGWLALRQGRLEAAAGHFEVVAVLAARAGESLTSESAQARAELALDRGDLASATSDLRVAFERTAESDLGMLEPLLARALADARAASREEAVELARLLHAAEQAETLDSGDAPAFARSALRDAEVARADGEPSDAPWIRAADACRAAGMEWDEAYACRRCADALLSATPPDRATASVVVRRGLAIATRIGAAPLERALRELARFARIVVDTDTPAGGPDDETPAAELPGLTAREREIVALIVRGLTYSEIARELFVSEKTVSSHVSNILRKTGATNRIDLAVKATRLSSNPR</sequence>
<dbReference type="PROSITE" id="PS00622">
    <property type="entry name" value="HTH_LUXR_1"/>
    <property type="match status" value="1"/>
</dbReference>
<evidence type="ECO:0000313" key="6">
    <source>
        <dbReference type="Proteomes" id="UP001501343"/>
    </source>
</evidence>
<dbReference type="PRINTS" id="PR00038">
    <property type="entry name" value="HTHLUXR"/>
</dbReference>
<dbReference type="SMART" id="SM00421">
    <property type="entry name" value="HTH_LUXR"/>
    <property type="match status" value="1"/>
</dbReference>
<dbReference type="InterPro" id="IPR041664">
    <property type="entry name" value="AAA_16"/>
</dbReference>
<dbReference type="Gene3D" id="3.40.50.300">
    <property type="entry name" value="P-loop containing nucleotide triphosphate hydrolases"/>
    <property type="match status" value="1"/>
</dbReference>
<proteinExistence type="predicted"/>
<comment type="caution">
    <text evidence="5">The sequence shown here is derived from an EMBL/GenBank/DDBJ whole genome shotgun (WGS) entry which is preliminary data.</text>
</comment>
<gene>
    <name evidence="5" type="ORF">GCM10009775_02520</name>
</gene>
<dbReference type="Pfam" id="PF13191">
    <property type="entry name" value="AAA_16"/>
    <property type="match status" value="1"/>
</dbReference>
<name>A0ABN2P8P3_9MICO</name>
<organism evidence="5 6">
    <name type="scientific">Microbacterium aoyamense</name>
    <dbReference type="NCBI Taxonomy" id="344166"/>
    <lineage>
        <taxon>Bacteria</taxon>
        <taxon>Bacillati</taxon>
        <taxon>Actinomycetota</taxon>
        <taxon>Actinomycetes</taxon>
        <taxon>Micrococcales</taxon>
        <taxon>Microbacteriaceae</taxon>
        <taxon>Microbacterium</taxon>
    </lineage>
</organism>
<dbReference type="PROSITE" id="PS50043">
    <property type="entry name" value="HTH_LUXR_2"/>
    <property type="match status" value="1"/>
</dbReference>
<dbReference type="CDD" id="cd06170">
    <property type="entry name" value="LuxR_C_like"/>
    <property type="match status" value="1"/>
</dbReference>
<dbReference type="InterPro" id="IPR003593">
    <property type="entry name" value="AAA+_ATPase"/>
</dbReference>
<feature type="domain" description="HTH luxR-type" evidence="4">
    <location>
        <begin position="881"/>
        <end position="946"/>
    </location>
</feature>
<keyword evidence="6" id="KW-1185">Reference proteome</keyword>
<dbReference type="PANTHER" id="PTHR44688">
    <property type="entry name" value="DNA-BINDING TRANSCRIPTIONAL ACTIVATOR DEVR_DOSR"/>
    <property type="match status" value="1"/>
</dbReference>
<dbReference type="Proteomes" id="UP001501343">
    <property type="component" value="Unassembled WGS sequence"/>
</dbReference>
<evidence type="ECO:0000256" key="2">
    <source>
        <dbReference type="ARBA" id="ARBA00023125"/>
    </source>
</evidence>
<keyword evidence="1" id="KW-0805">Transcription regulation</keyword>
<evidence type="ECO:0000259" key="4">
    <source>
        <dbReference type="PROSITE" id="PS50043"/>
    </source>
</evidence>
<dbReference type="InterPro" id="IPR027417">
    <property type="entry name" value="P-loop_NTPase"/>
</dbReference>
<dbReference type="InterPro" id="IPR036388">
    <property type="entry name" value="WH-like_DNA-bd_sf"/>
</dbReference>
<keyword evidence="3" id="KW-0804">Transcription</keyword>
<accession>A0ABN2P8P3</accession>
<keyword evidence="2" id="KW-0238">DNA-binding</keyword>
<evidence type="ECO:0000256" key="1">
    <source>
        <dbReference type="ARBA" id="ARBA00023015"/>
    </source>
</evidence>
<dbReference type="InterPro" id="IPR000792">
    <property type="entry name" value="Tscrpt_reg_LuxR_C"/>
</dbReference>
<reference evidence="5 6" key="1">
    <citation type="journal article" date="2019" name="Int. J. Syst. Evol. Microbiol.">
        <title>The Global Catalogue of Microorganisms (GCM) 10K type strain sequencing project: providing services to taxonomists for standard genome sequencing and annotation.</title>
        <authorList>
            <consortium name="The Broad Institute Genomics Platform"/>
            <consortium name="The Broad Institute Genome Sequencing Center for Infectious Disease"/>
            <person name="Wu L."/>
            <person name="Ma J."/>
        </authorList>
    </citation>
    <scope>NUCLEOTIDE SEQUENCE [LARGE SCALE GENOMIC DNA]</scope>
    <source>
        <strain evidence="5 6">JCM 14900</strain>
    </source>
</reference>
<evidence type="ECO:0000256" key="3">
    <source>
        <dbReference type="ARBA" id="ARBA00023163"/>
    </source>
</evidence>
<dbReference type="PANTHER" id="PTHR44688:SF16">
    <property type="entry name" value="DNA-BINDING TRANSCRIPTIONAL ACTIVATOR DEVR_DOSR"/>
    <property type="match status" value="1"/>
</dbReference>
<dbReference type="EMBL" id="BAAAOF010000001">
    <property type="protein sequence ID" value="GAA1913380.1"/>
    <property type="molecule type" value="Genomic_DNA"/>
</dbReference>